<organism evidence="2 3">
    <name type="scientific">Parachitinimonas caeni</name>
    <dbReference type="NCBI Taxonomy" id="3031301"/>
    <lineage>
        <taxon>Bacteria</taxon>
        <taxon>Pseudomonadati</taxon>
        <taxon>Pseudomonadota</taxon>
        <taxon>Betaproteobacteria</taxon>
        <taxon>Neisseriales</taxon>
        <taxon>Chitinibacteraceae</taxon>
        <taxon>Parachitinimonas</taxon>
    </lineage>
</organism>
<evidence type="ECO:0000256" key="1">
    <source>
        <dbReference type="SAM" id="SignalP"/>
    </source>
</evidence>
<feature type="chain" id="PRO_5047217136" evidence="1">
    <location>
        <begin position="19"/>
        <end position="176"/>
    </location>
</feature>
<dbReference type="RefSeq" id="WP_284099716.1">
    <property type="nucleotide sequence ID" value="NZ_JARRAF010000004.1"/>
</dbReference>
<name>A0ABT7DTM3_9NEIS</name>
<dbReference type="Proteomes" id="UP001172778">
    <property type="component" value="Unassembled WGS sequence"/>
</dbReference>
<gene>
    <name evidence="2" type="ORF">PZA18_05095</name>
</gene>
<feature type="signal peptide" evidence="1">
    <location>
        <begin position="1"/>
        <end position="18"/>
    </location>
</feature>
<protein>
    <submittedName>
        <fullName evidence="2">PDC sensor domain-containing protein</fullName>
    </submittedName>
</protein>
<reference evidence="2" key="1">
    <citation type="submission" date="2023-03" db="EMBL/GenBank/DDBJ databases">
        <title>Chitinimonas shenzhenensis gen. nov., sp. nov., a novel member of family Burkholderiaceae isolated from activated sludge collected in Shen Zhen, China.</title>
        <authorList>
            <person name="Wang X."/>
        </authorList>
    </citation>
    <scope>NUCLEOTIDE SEQUENCE</scope>
    <source>
        <strain evidence="2">DQS-5</strain>
    </source>
</reference>
<dbReference type="EMBL" id="JARRAF010000004">
    <property type="protein sequence ID" value="MDK2123424.1"/>
    <property type="molecule type" value="Genomic_DNA"/>
</dbReference>
<evidence type="ECO:0000313" key="2">
    <source>
        <dbReference type="EMBL" id="MDK2123424.1"/>
    </source>
</evidence>
<evidence type="ECO:0000313" key="3">
    <source>
        <dbReference type="Proteomes" id="UP001172778"/>
    </source>
</evidence>
<dbReference type="CDD" id="cd18773">
    <property type="entry name" value="PDC1_HK_sensor"/>
    <property type="match status" value="1"/>
</dbReference>
<accession>A0ABT7DTM3</accession>
<proteinExistence type="predicted"/>
<dbReference type="Gene3D" id="3.30.450.20">
    <property type="entry name" value="PAS domain"/>
    <property type="match status" value="1"/>
</dbReference>
<keyword evidence="3" id="KW-1185">Reference proteome</keyword>
<comment type="caution">
    <text evidence="2">The sequence shown here is derived from an EMBL/GenBank/DDBJ whole genome shotgun (WGS) entry which is preliminary data.</text>
</comment>
<sequence length="176" mass="18966">MKKIASLSLMMLAATAFAKGVDDIVPEVEKMAAHPAVVQAVKAQNAKKLTLEKIKTIDADWIAKKGEVPLARELMDNAAAKQLAQMQSARTYFIEAILTDNLGANVAITHLTSDYWQGDEPKYEKAWAGGKGAVYISKPKQDESTGDQLSQVSVPVKDGDAVIGTFTIGVKVNLLH</sequence>
<keyword evidence="1" id="KW-0732">Signal</keyword>